<dbReference type="AlphaFoldDB" id="A0A480A691"/>
<protein>
    <submittedName>
        <fullName evidence="1">Uncharacterized protein</fullName>
    </submittedName>
</protein>
<comment type="caution">
    <text evidence="1">The sequence shown here is derived from an EMBL/GenBank/DDBJ whole genome shotgun (WGS) entry which is preliminary data.</text>
</comment>
<reference evidence="2" key="1">
    <citation type="submission" date="2019-02" db="EMBL/GenBank/DDBJ databases">
        <title>Draft genome sequence of Sphaerospermopsis reniformis NIES-1949.</title>
        <authorList>
            <person name="Yamaguchi H."/>
            <person name="Suzuki S."/>
            <person name="Kawachi M."/>
        </authorList>
    </citation>
    <scope>NUCLEOTIDE SEQUENCE [LARGE SCALE GENOMIC DNA]</scope>
    <source>
        <strain evidence="2">NIES-1949</strain>
    </source>
</reference>
<keyword evidence="2" id="KW-1185">Reference proteome</keyword>
<dbReference type="Proteomes" id="UP000300142">
    <property type="component" value="Unassembled WGS sequence"/>
</dbReference>
<sequence length="98" mass="11278">MEKTTIKLSELKAVTEKLFSYLQESGYDTVEISPDYYWDISKEERYNPYKEPKNLNLGQVTDDIAELQSILADKKEPVGYALVWLASILRTIGEEVIT</sequence>
<accession>A0A480A691</accession>
<name>A0A480A691_9CYAN</name>
<evidence type="ECO:0000313" key="2">
    <source>
        <dbReference type="Proteomes" id="UP000300142"/>
    </source>
</evidence>
<gene>
    <name evidence="1" type="ORF">SR1949_51660</name>
</gene>
<organism evidence="1 2">
    <name type="scientific">Sphaerospermopsis reniformis</name>
    <dbReference type="NCBI Taxonomy" id="531300"/>
    <lineage>
        <taxon>Bacteria</taxon>
        <taxon>Bacillati</taxon>
        <taxon>Cyanobacteriota</taxon>
        <taxon>Cyanophyceae</taxon>
        <taxon>Nostocales</taxon>
        <taxon>Aphanizomenonaceae</taxon>
        <taxon>Sphaerospermopsis</taxon>
    </lineage>
</organism>
<evidence type="ECO:0000313" key="1">
    <source>
        <dbReference type="EMBL" id="GCL40032.1"/>
    </source>
</evidence>
<proteinExistence type="predicted"/>
<dbReference type="EMBL" id="BJCE01000388">
    <property type="protein sequence ID" value="GCL40032.1"/>
    <property type="molecule type" value="Genomic_DNA"/>
</dbReference>
<dbReference type="RefSeq" id="WP_137669441.1">
    <property type="nucleotide sequence ID" value="NZ_BJCE01000388.1"/>
</dbReference>